<protein>
    <submittedName>
        <fullName evidence="1">Uncharacterized protein</fullName>
    </submittedName>
</protein>
<keyword evidence="2" id="KW-1185">Reference proteome</keyword>
<name>A0A1H5DXH2_9PSED</name>
<dbReference type="Proteomes" id="UP000182179">
    <property type="component" value="Unassembled WGS sequence"/>
</dbReference>
<proteinExistence type="predicted"/>
<evidence type="ECO:0000313" key="2">
    <source>
        <dbReference type="Proteomes" id="UP000182179"/>
    </source>
</evidence>
<accession>A0A1H5DXH2</accession>
<comment type="caution">
    <text evidence="1">The sequence shown here is derived from an EMBL/GenBank/DDBJ whole genome shotgun (WGS) entry which is preliminary data.</text>
</comment>
<organism evidence="1 2">
    <name type="scientific">Pseudomonas costantinii</name>
    <dbReference type="NCBI Taxonomy" id="168469"/>
    <lineage>
        <taxon>Bacteria</taxon>
        <taxon>Pseudomonadati</taxon>
        <taxon>Pseudomonadota</taxon>
        <taxon>Gammaproteobacteria</taxon>
        <taxon>Pseudomonadales</taxon>
        <taxon>Pseudomonadaceae</taxon>
        <taxon>Pseudomonas</taxon>
    </lineage>
</organism>
<gene>
    <name evidence="1" type="ORF">SAMN04515675_2726</name>
</gene>
<sequence length="75" mass="8213">MCSSFSSLLKRQDSSLANFHFSFRGTIHCAAYNTFAMTIGQRFNGPFELTSTDSGDRAYVLMIATLQAALAILPT</sequence>
<dbReference type="EMBL" id="FNTS01000002">
    <property type="protein sequence ID" value="SED83571.1"/>
    <property type="molecule type" value="Genomic_DNA"/>
</dbReference>
<reference evidence="1 2" key="1">
    <citation type="submission" date="2016-10" db="EMBL/GenBank/DDBJ databases">
        <authorList>
            <person name="Varghese N."/>
            <person name="Submissions S."/>
        </authorList>
    </citation>
    <scope>NUCLEOTIDE SEQUENCE [LARGE SCALE GENOMIC DNA]</scope>
    <source>
        <strain evidence="1 2">BS2773</strain>
    </source>
</reference>
<evidence type="ECO:0000313" key="1">
    <source>
        <dbReference type="EMBL" id="SED83571.1"/>
    </source>
</evidence>